<evidence type="ECO:0000256" key="1">
    <source>
        <dbReference type="SAM" id="MobiDB-lite"/>
    </source>
</evidence>
<keyword evidence="3" id="KW-1185">Reference proteome</keyword>
<dbReference type="EMBL" id="JAAARO010000004">
    <property type="protein sequence ID" value="KAF5749523.1"/>
    <property type="molecule type" value="Genomic_DNA"/>
</dbReference>
<organism evidence="2 3">
    <name type="scientific">Tripterygium wilfordii</name>
    <name type="common">Thunder God vine</name>
    <dbReference type="NCBI Taxonomy" id="458696"/>
    <lineage>
        <taxon>Eukaryota</taxon>
        <taxon>Viridiplantae</taxon>
        <taxon>Streptophyta</taxon>
        <taxon>Embryophyta</taxon>
        <taxon>Tracheophyta</taxon>
        <taxon>Spermatophyta</taxon>
        <taxon>Magnoliopsida</taxon>
        <taxon>eudicotyledons</taxon>
        <taxon>Gunneridae</taxon>
        <taxon>Pentapetalae</taxon>
        <taxon>rosids</taxon>
        <taxon>fabids</taxon>
        <taxon>Celastrales</taxon>
        <taxon>Celastraceae</taxon>
        <taxon>Tripterygium</taxon>
    </lineage>
</organism>
<dbReference type="Proteomes" id="UP000593562">
    <property type="component" value="Unassembled WGS sequence"/>
</dbReference>
<proteinExistence type="predicted"/>
<sequence>MADSGKKLREKRERRKSDRREEEEEEDEVCVAFENECSELISQIWEKYLLSSSVSANFLVETHLIFWARNDFYLLQQLILSQMSNGRRDAVHDFK</sequence>
<comment type="caution">
    <text evidence="2">The sequence shown here is derived from an EMBL/GenBank/DDBJ whole genome shotgun (WGS) entry which is preliminary data.</text>
</comment>
<feature type="region of interest" description="Disordered" evidence="1">
    <location>
        <begin position="1"/>
        <end position="26"/>
    </location>
</feature>
<dbReference type="InParanoid" id="A0A7J7DT96"/>
<gene>
    <name evidence="2" type="ORF">HS088_TW04G01492</name>
</gene>
<feature type="compositionally biased region" description="Basic and acidic residues" evidence="1">
    <location>
        <begin position="1"/>
        <end position="20"/>
    </location>
</feature>
<protein>
    <submittedName>
        <fullName evidence="2">Uncharacterized protein</fullName>
    </submittedName>
</protein>
<evidence type="ECO:0000313" key="2">
    <source>
        <dbReference type="EMBL" id="KAF5749523.1"/>
    </source>
</evidence>
<accession>A0A7J7DT96</accession>
<reference evidence="2 3" key="1">
    <citation type="journal article" date="2020" name="Nat. Commun.">
        <title>Genome of Tripterygium wilfordii and identification of cytochrome P450 involved in triptolide biosynthesis.</title>
        <authorList>
            <person name="Tu L."/>
            <person name="Su P."/>
            <person name="Zhang Z."/>
            <person name="Gao L."/>
            <person name="Wang J."/>
            <person name="Hu T."/>
            <person name="Zhou J."/>
            <person name="Zhang Y."/>
            <person name="Zhao Y."/>
            <person name="Liu Y."/>
            <person name="Song Y."/>
            <person name="Tong Y."/>
            <person name="Lu Y."/>
            <person name="Yang J."/>
            <person name="Xu C."/>
            <person name="Jia M."/>
            <person name="Peters R.J."/>
            <person name="Huang L."/>
            <person name="Gao W."/>
        </authorList>
    </citation>
    <scope>NUCLEOTIDE SEQUENCE [LARGE SCALE GENOMIC DNA]</scope>
    <source>
        <strain evidence="3">cv. XIE 37</strain>
        <tissue evidence="2">Leaf</tissue>
    </source>
</reference>
<dbReference type="AlphaFoldDB" id="A0A7J7DT96"/>
<evidence type="ECO:0000313" key="3">
    <source>
        <dbReference type="Proteomes" id="UP000593562"/>
    </source>
</evidence>
<name>A0A7J7DT96_TRIWF</name>